<feature type="active site" evidence="11">
    <location>
        <position position="11"/>
    </location>
</feature>
<evidence type="ECO:0000256" key="4">
    <source>
        <dbReference type="ARBA" id="ARBA00011152"/>
    </source>
</evidence>
<dbReference type="SUPFAM" id="SSF51366">
    <property type="entry name" value="Ribulose-phoshate binding barrel"/>
    <property type="match status" value="1"/>
</dbReference>
<dbReference type="PANTHER" id="PTHR21235:SF2">
    <property type="entry name" value="IMIDAZOLE GLYCEROL PHOSPHATE SYNTHASE HISHF"/>
    <property type="match status" value="1"/>
</dbReference>
<dbReference type="EMBL" id="FNYT01000004">
    <property type="protein sequence ID" value="SEI81327.1"/>
    <property type="molecule type" value="Genomic_DNA"/>
</dbReference>
<reference evidence="13 15" key="1">
    <citation type="submission" date="2016-02" db="EMBL/GenBank/DDBJ databases">
        <authorList>
            <person name="Wen L."/>
            <person name="He K."/>
            <person name="Yang H."/>
        </authorList>
    </citation>
    <scope>NUCLEOTIDE SEQUENCE [LARGE SCALE GENOMIC DNA]</scope>
    <source>
        <strain evidence="13">Trichococcus_R210</strain>
    </source>
</reference>
<name>A0A143YIA8_9LACT</name>
<evidence type="ECO:0000313" key="14">
    <source>
        <dbReference type="EMBL" id="SEI81327.1"/>
    </source>
</evidence>
<keyword evidence="5 11" id="KW-0963">Cytoplasm</keyword>
<evidence type="ECO:0000256" key="3">
    <source>
        <dbReference type="ARBA" id="ARBA00009667"/>
    </source>
</evidence>
<evidence type="ECO:0000313" key="13">
    <source>
        <dbReference type="EMBL" id="CZQ90034.1"/>
    </source>
</evidence>
<dbReference type="Proteomes" id="UP000199280">
    <property type="component" value="Unassembled WGS sequence"/>
</dbReference>
<dbReference type="InterPro" id="IPR013785">
    <property type="entry name" value="Aldolase_TIM"/>
</dbReference>
<evidence type="ECO:0000256" key="5">
    <source>
        <dbReference type="ARBA" id="ARBA00022490"/>
    </source>
</evidence>
<dbReference type="Gene3D" id="3.20.20.70">
    <property type="entry name" value="Aldolase class I"/>
    <property type="match status" value="1"/>
</dbReference>
<comment type="subcellular location">
    <subcellularLocation>
        <location evidence="1 11">Cytoplasm</location>
    </subcellularLocation>
</comment>
<dbReference type="AlphaFoldDB" id="A0A143YIA8"/>
<evidence type="ECO:0000256" key="9">
    <source>
        <dbReference type="ARBA" id="ARBA00025475"/>
    </source>
</evidence>
<comment type="subunit">
    <text evidence="4 11">Heterodimer of HisH and HisF.</text>
</comment>
<accession>A0A143YIA8</accession>
<evidence type="ECO:0000256" key="1">
    <source>
        <dbReference type="ARBA" id="ARBA00004496"/>
    </source>
</evidence>
<dbReference type="GO" id="GO:0000107">
    <property type="term" value="F:imidazoleglycerol-phosphate synthase activity"/>
    <property type="evidence" value="ECO:0007669"/>
    <property type="project" value="UniProtKB-UniRule"/>
</dbReference>
<proteinExistence type="inferred from homology"/>
<dbReference type="NCBIfam" id="TIGR00735">
    <property type="entry name" value="hisF"/>
    <property type="match status" value="1"/>
</dbReference>
<comment type="similarity">
    <text evidence="3 11 12">Belongs to the HisA/HisF family.</text>
</comment>
<reference evidence="14 16" key="2">
    <citation type="submission" date="2016-10" db="EMBL/GenBank/DDBJ databases">
        <authorList>
            <person name="Varghese N."/>
            <person name="Submissions S."/>
        </authorList>
    </citation>
    <scope>NUCLEOTIDE SEQUENCE [LARGE SCALE GENOMIC DNA]</scope>
    <source>
        <strain evidence="14 16">DSM 22150</strain>
    </source>
</reference>
<dbReference type="UniPathway" id="UPA00031">
    <property type="reaction ID" value="UER00010"/>
</dbReference>
<dbReference type="HAMAP" id="MF_01013">
    <property type="entry name" value="HisF"/>
    <property type="match status" value="1"/>
</dbReference>
<keyword evidence="16" id="KW-1185">Reference proteome</keyword>
<protein>
    <recommendedName>
        <fullName evidence="11">Imidazole glycerol phosphate synthase subunit HisF</fullName>
        <ecNumber evidence="11">4.3.2.10</ecNumber>
    </recommendedName>
    <alternativeName>
        <fullName evidence="11">IGP synthase cyclase subunit</fullName>
    </alternativeName>
    <alternativeName>
        <fullName evidence="11">IGP synthase subunit HisF</fullName>
    </alternativeName>
    <alternativeName>
        <fullName evidence="11">ImGP synthase subunit HisF</fullName>
        <shortName evidence="11">IGPS subunit HisF</shortName>
    </alternativeName>
</protein>
<evidence type="ECO:0000256" key="10">
    <source>
        <dbReference type="ARBA" id="ARBA00047838"/>
    </source>
</evidence>
<evidence type="ECO:0000256" key="6">
    <source>
        <dbReference type="ARBA" id="ARBA00022605"/>
    </source>
</evidence>
<comment type="catalytic activity">
    <reaction evidence="10 11">
        <text>5-[(5-phospho-1-deoxy-D-ribulos-1-ylimino)methylamino]-1-(5-phospho-beta-D-ribosyl)imidazole-4-carboxamide + L-glutamine = D-erythro-1-(imidazol-4-yl)glycerol 3-phosphate + 5-amino-1-(5-phospho-beta-D-ribosyl)imidazole-4-carboxamide + L-glutamate + H(+)</text>
        <dbReference type="Rhea" id="RHEA:24793"/>
        <dbReference type="ChEBI" id="CHEBI:15378"/>
        <dbReference type="ChEBI" id="CHEBI:29985"/>
        <dbReference type="ChEBI" id="CHEBI:58278"/>
        <dbReference type="ChEBI" id="CHEBI:58359"/>
        <dbReference type="ChEBI" id="CHEBI:58475"/>
        <dbReference type="ChEBI" id="CHEBI:58525"/>
        <dbReference type="EC" id="4.3.2.10"/>
    </reaction>
</comment>
<organism evidence="13 15">
    <name type="scientific">Trichococcus ilyis</name>
    <dbReference type="NCBI Taxonomy" id="640938"/>
    <lineage>
        <taxon>Bacteria</taxon>
        <taxon>Bacillati</taxon>
        <taxon>Bacillota</taxon>
        <taxon>Bacilli</taxon>
        <taxon>Lactobacillales</taxon>
        <taxon>Carnobacteriaceae</taxon>
        <taxon>Trichococcus</taxon>
    </lineage>
</organism>
<gene>
    <name evidence="11" type="primary">hisF</name>
    <name evidence="14" type="ORF">SAMN05216375_1049</name>
    <name evidence="13" type="ORF">TR210_848</name>
</gene>
<dbReference type="InterPro" id="IPR050064">
    <property type="entry name" value="IGPS_HisA/HisF"/>
</dbReference>
<comment type="function">
    <text evidence="9 11">IGPS catalyzes the conversion of PRFAR and glutamine to IGP, AICAR and glutamate. The HisF subunit catalyzes the cyclization activity that produces IGP and AICAR from PRFAR using the ammonia provided by the HisH subunit.</text>
</comment>
<dbReference type="Pfam" id="PF00977">
    <property type="entry name" value="His_biosynth"/>
    <property type="match status" value="1"/>
</dbReference>
<evidence type="ECO:0000256" key="11">
    <source>
        <dbReference type="HAMAP-Rule" id="MF_01013"/>
    </source>
</evidence>
<dbReference type="EC" id="4.3.2.10" evidence="11"/>
<evidence type="ECO:0000256" key="7">
    <source>
        <dbReference type="ARBA" id="ARBA00023102"/>
    </source>
</evidence>
<dbReference type="InterPro" id="IPR011060">
    <property type="entry name" value="RibuloseP-bd_barrel"/>
</dbReference>
<dbReference type="GO" id="GO:0016829">
    <property type="term" value="F:lyase activity"/>
    <property type="evidence" value="ECO:0007669"/>
    <property type="project" value="UniProtKB-KW"/>
</dbReference>
<sequence>MIKKRIIPCLDVKDGTVVKGIQFKGLRDIGDPVELAKRYNDLGADELVFLDISATETGHNLMIDVIRKTAQQLFIPMTIGGGIKSTDDISRLLNAGADKVSLNSSALANPQLIKEASDKFGSQCICIAIDAKWEADKEEWYCYTHGGKKRTDIKTLDWVQQVEALGAGELLVTSMDYDGMKQGFDHRLLKKIQALVSIPVIASGGGGNAQHFADLFKETDVSAGLAASIFHDEEVSIAEVKQCCTKNGVDMRNV</sequence>
<dbReference type="GO" id="GO:0000105">
    <property type="term" value="P:L-histidine biosynthetic process"/>
    <property type="evidence" value="ECO:0007669"/>
    <property type="project" value="UniProtKB-UniRule"/>
</dbReference>
<dbReference type="EMBL" id="FJNB01000004">
    <property type="protein sequence ID" value="CZQ90034.1"/>
    <property type="molecule type" value="Genomic_DNA"/>
</dbReference>
<comment type="pathway">
    <text evidence="2 11">Amino-acid biosynthesis; L-histidine biosynthesis; L-histidine from 5-phospho-alpha-D-ribose 1-diphosphate: step 5/9.</text>
</comment>
<evidence type="ECO:0000256" key="12">
    <source>
        <dbReference type="RuleBase" id="RU003657"/>
    </source>
</evidence>
<evidence type="ECO:0000256" key="2">
    <source>
        <dbReference type="ARBA" id="ARBA00005091"/>
    </source>
</evidence>
<dbReference type="InterPro" id="IPR004651">
    <property type="entry name" value="HisF"/>
</dbReference>
<dbReference type="RefSeq" id="WP_068621876.1">
    <property type="nucleotide sequence ID" value="NZ_FJNB01000004.1"/>
</dbReference>
<dbReference type="OrthoDB" id="9781903at2"/>
<dbReference type="Proteomes" id="UP000076878">
    <property type="component" value="Unassembled WGS sequence"/>
</dbReference>
<feature type="active site" evidence="11">
    <location>
        <position position="130"/>
    </location>
</feature>
<keyword evidence="8 11" id="KW-0456">Lyase</keyword>
<dbReference type="STRING" id="640938.TR210_848"/>
<keyword evidence="7 11" id="KW-0368">Histidine biosynthesis</keyword>
<dbReference type="CDD" id="cd04731">
    <property type="entry name" value="HisF"/>
    <property type="match status" value="1"/>
</dbReference>
<evidence type="ECO:0000313" key="15">
    <source>
        <dbReference type="Proteomes" id="UP000076878"/>
    </source>
</evidence>
<evidence type="ECO:0000256" key="8">
    <source>
        <dbReference type="ARBA" id="ARBA00023239"/>
    </source>
</evidence>
<keyword evidence="6 11" id="KW-0028">Amino-acid biosynthesis</keyword>
<dbReference type="PANTHER" id="PTHR21235">
    <property type="entry name" value="IMIDAZOLE GLYCEROL PHOSPHATE SYNTHASE SUBUNIT HISF/H IGP SYNTHASE SUBUNIT HISF/H"/>
    <property type="match status" value="1"/>
</dbReference>
<evidence type="ECO:0000313" key="16">
    <source>
        <dbReference type="Proteomes" id="UP000199280"/>
    </source>
</evidence>
<dbReference type="GO" id="GO:0005737">
    <property type="term" value="C:cytoplasm"/>
    <property type="evidence" value="ECO:0007669"/>
    <property type="project" value="UniProtKB-SubCell"/>
</dbReference>
<dbReference type="FunFam" id="3.20.20.70:FF:000006">
    <property type="entry name" value="Imidazole glycerol phosphate synthase subunit HisF"/>
    <property type="match status" value="1"/>
</dbReference>
<dbReference type="InterPro" id="IPR006062">
    <property type="entry name" value="His_biosynth"/>
</dbReference>